<evidence type="ECO:0000256" key="2">
    <source>
        <dbReference type="ARBA" id="ARBA00022737"/>
    </source>
</evidence>
<name>A3LV16_PICST</name>
<dbReference type="GO" id="GO:0008270">
    <property type="term" value="F:zinc ion binding"/>
    <property type="evidence" value="ECO:0007669"/>
    <property type="project" value="UniProtKB-KW"/>
</dbReference>
<evidence type="ECO:0000313" key="10">
    <source>
        <dbReference type="EMBL" id="ABN67051.2"/>
    </source>
</evidence>
<dbReference type="Pfam" id="PF00226">
    <property type="entry name" value="DnaJ"/>
    <property type="match status" value="1"/>
</dbReference>
<dbReference type="GO" id="GO:0030544">
    <property type="term" value="F:Hsp70 protein binding"/>
    <property type="evidence" value="ECO:0007669"/>
    <property type="project" value="InterPro"/>
</dbReference>
<proteinExistence type="predicted"/>
<dbReference type="OMA" id="KWHEDGD"/>
<dbReference type="SMART" id="SM00271">
    <property type="entry name" value="DnaJ"/>
    <property type="match status" value="1"/>
</dbReference>
<dbReference type="PRINTS" id="PR00625">
    <property type="entry name" value="JDOMAIN"/>
</dbReference>
<evidence type="ECO:0000256" key="6">
    <source>
        <dbReference type="PROSITE-ProRule" id="PRU00546"/>
    </source>
</evidence>
<dbReference type="Proteomes" id="UP000002258">
    <property type="component" value="Chromosome 5"/>
</dbReference>
<gene>
    <name evidence="10" type="primary">SCJ1</name>
    <name evidence="10" type="ORF">PICST_31961</name>
</gene>
<dbReference type="Pfam" id="PF00684">
    <property type="entry name" value="DnaJ_CXXCXGXG"/>
    <property type="match status" value="1"/>
</dbReference>
<dbReference type="RefSeq" id="XP_001385080.2">
    <property type="nucleotide sequence ID" value="XM_001385043.1"/>
</dbReference>
<keyword evidence="5" id="KW-0143">Chaperone</keyword>
<dbReference type="InterPro" id="IPR008971">
    <property type="entry name" value="HSP40/DnaJ_pept-bd"/>
</dbReference>
<dbReference type="FunFam" id="2.10.230.10:FF:000001">
    <property type="entry name" value="DnaJ subfamily A member 2"/>
    <property type="match status" value="1"/>
</dbReference>
<dbReference type="Gene3D" id="2.10.230.10">
    <property type="entry name" value="Heat shock protein DnaJ, cysteine-rich domain"/>
    <property type="match status" value="1"/>
</dbReference>
<dbReference type="eggNOG" id="KOG0712">
    <property type="taxonomic scope" value="Eukaryota"/>
</dbReference>
<dbReference type="InterPro" id="IPR002939">
    <property type="entry name" value="DnaJ_C"/>
</dbReference>
<evidence type="ECO:0000256" key="5">
    <source>
        <dbReference type="ARBA" id="ARBA00023186"/>
    </source>
</evidence>
<dbReference type="EMBL" id="CP000499">
    <property type="protein sequence ID" value="ABN67051.2"/>
    <property type="molecule type" value="Genomic_DNA"/>
</dbReference>
<dbReference type="CDD" id="cd06257">
    <property type="entry name" value="DnaJ"/>
    <property type="match status" value="1"/>
</dbReference>
<feature type="signal peptide" evidence="7">
    <location>
        <begin position="1"/>
        <end position="21"/>
    </location>
</feature>
<keyword evidence="2" id="KW-0677">Repeat</keyword>
<keyword evidence="11" id="KW-1185">Reference proteome</keyword>
<dbReference type="CDD" id="cd10719">
    <property type="entry name" value="DnaJ_zf"/>
    <property type="match status" value="1"/>
</dbReference>
<dbReference type="PROSITE" id="PS51188">
    <property type="entry name" value="ZF_CR"/>
    <property type="match status" value="1"/>
</dbReference>
<dbReference type="PROSITE" id="PS50076">
    <property type="entry name" value="DNAJ_2"/>
    <property type="match status" value="1"/>
</dbReference>
<dbReference type="InterPro" id="IPR036410">
    <property type="entry name" value="HSP_DnaJ_Cys-rich_dom_sf"/>
</dbReference>
<dbReference type="STRING" id="322104.A3LV16"/>
<dbReference type="SUPFAM" id="SSF57938">
    <property type="entry name" value="DnaJ/Hsp40 cysteine-rich domain"/>
    <property type="match status" value="1"/>
</dbReference>
<feature type="zinc finger region" description="CR-type" evidence="6">
    <location>
        <begin position="145"/>
        <end position="227"/>
    </location>
</feature>
<dbReference type="GO" id="GO:0006457">
    <property type="term" value="P:protein folding"/>
    <property type="evidence" value="ECO:0007669"/>
    <property type="project" value="InterPro"/>
</dbReference>
<dbReference type="PANTHER" id="PTHR43888">
    <property type="entry name" value="DNAJ-LIKE-2, ISOFORM A-RELATED"/>
    <property type="match status" value="1"/>
</dbReference>
<keyword evidence="3 6" id="KW-0863">Zinc-finger</keyword>
<keyword evidence="1 6" id="KW-0479">Metal-binding</keyword>
<dbReference type="InterPro" id="IPR044713">
    <property type="entry name" value="DNJA1/2-like"/>
</dbReference>
<accession>A3LV16</accession>
<dbReference type="FunCoup" id="A3LV16">
    <property type="interactions" value="500"/>
</dbReference>
<dbReference type="InterPro" id="IPR001623">
    <property type="entry name" value="DnaJ_domain"/>
</dbReference>
<dbReference type="InParanoid" id="A3LV16"/>
<evidence type="ECO:0000256" key="1">
    <source>
        <dbReference type="ARBA" id="ARBA00022723"/>
    </source>
</evidence>
<dbReference type="Pfam" id="PF01556">
    <property type="entry name" value="DnaJ_C"/>
    <property type="match status" value="1"/>
</dbReference>
<dbReference type="OrthoDB" id="550424at2759"/>
<dbReference type="InterPro" id="IPR036869">
    <property type="entry name" value="J_dom_sf"/>
</dbReference>
<dbReference type="SUPFAM" id="SSF49493">
    <property type="entry name" value="HSP40/DnaJ peptide-binding domain"/>
    <property type="match status" value="1"/>
</dbReference>
<evidence type="ECO:0000259" key="8">
    <source>
        <dbReference type="PROSITE" id="PS50076"/>
    </source>
</evidence>
<keyword evidence="7" id="KW-0732">Signal</keyword>
<organism evidence="10 11">
    <name type="scientific">Scheffersomyces stipitis (strain ATCC 58785 / CBS 6054 / NBRC 10063 / NRRL Y-11545)</name>
    <name type="common">Yeast</name>
    <name type="synonym">Pichia stipitis</name>
    <dbReference type="NCBI Taxonomy" id="322104"/>
    <lineage>
        <taxon>Eukaryota</taxon>
        <taxon>Fungi</taxon>
        <taxon>Dikarya</taxon>
        <taxon>Ascomycota</taxon>
        <taxon>Saccharomycotina</taxon>
        <taxon>Pichiomycetes</taxon>
        <taxon>Debaryomycetaceae</taxon>
        <taxon>Scheffersomyces</taxon>
    </lineage>
</organism>
<protein>
    <submittedName>
        <fullName evidence="10">DnaJ homolog in endoplasmic reticulum</fullName>
    </submittedName>
</protein>
<dbReference type="Gene3D" id="1.10.287.110">
    <property type="entry name" value="DnaJ domain"/>
    <property type="match status" value="1"/>
</dbReference>
<feature type="domain" description="CR-type" evidence="9">
    <location>
        <begin position="145"/>
        <end position="227"/>
    </location>
</feature>
<feature type="chain" id="PRO_5002655602" evidence="7">
    <location>
        <begin position="22"/>
        <end position="374"/>
    </location>
</feature>
<feature type="domain" description="J" evidence="8">
    <location>
        <begin position="24"/>
        <end position="89"/>
    </location>
</feature>
<keyword evidence="4 6" id="KW-0862">Zinc</keyword>
<evidence type="ECO:0000256" key="4">
    <source>
        <dbReference type="ARBA" id="ARBA00022833"/>
    </source>
</evidence>
<dbReference type="GeneID" id="4839396"/>
<evidence type="ECO:0000259" key="9">
    <source>
        <dbReference type="PROSITE" id="PS51188"/>
    </source>
</evidence>
<dbReference type="GO" id="GO:0051082">
    <property type="term" value="F:unfolded protein binding"/>
    <property type="evidence" value="ECO:0007669"/>
    <property type="project" value="InterPro"/>
</dbReference>
<dbReference type="AlphaFoldDB" id="A3LV16"/>
<dbReference type="SUPFAM" id="SSF46565">
    <property type="entry name" value="Chaperone J-domain"/>
    <property type="match status" value="1"/>
</dbReference>
<dbReference type="Gene3D" id="2.60.260.20">
    <property type="entry name" value="Urease metallochaperone UreE, N-terminal domain"/>
    <property type="match status" value="2"/>
</dbReference>
<evidence type="ECO:0000256" key="7">
    <source>
        <dbReference type="SAM" id="SignalP"/>
    </source>
</evidence>
<reference evidence="10 11" key="1">
    <citation type="journal article" date="2007" name="Nat. Biotechnol.">
        <title>Genome sequence of the lignocellulose-bioconverting and xylose-fermenting yeast Pichia stipitis.</title>
        <authorList>
            <person name="Jeffries T.W."/>
            <person name="Grigoriev I.V."/>
            <person name="Grimwood J."/>
            <person name="Laplaza J.M."/>
            <person name="Aerts A."/>
            <person name="Salamov A."/>
            <person name="Schmutz J."/>
            <person name="Lindquist E."/>
            <person name="Dehal P."/>
            <person name="Shapiro H."/>
            <person name="Jin Y.S."/>
            <person name="Passoth V."/>
            <person name="Richardson P.M."/>
        </authorList>
    </citation>
    <scope>NUCLEOTIDE SEQUENCE [LARGE SCALE GENOMIC DNA]</scope>
    <source>
        <strain evidence="11">ATCC 58785 / CBS 6054 / NBRC 10063 / NRRL Y-11545</strain>
    </source>
</reference>
<dbReference type="KEGG" id="pic:PICST_31961"/>
<sequence>MRVVTILAVLFVNFALLIAAAQKDYYQILGVNKDAGEKEIKSAYRQLSLKYHPDKNPGSEEAHEKFLEVGEAYDVLSNSEKRSNYDKFGDANGGPSNQEFQFDFGDMFGQFFGGHGGGGQGGQRVRKGDSTQVNLHVALGDFYNGKLLEFDVEMMNICEKCEGTGSKDRQTHTCDKCKGAGVVTVRHQLAPGMVQQVRMQCDQCGGKGKTIAHKCGSCSGKGVHAGPRHYEVYIKPGQPRDSNIVLHGEGDRNPDWVPGDLIINVREEFVKSWGYRRIHSNLYRTEVLTLNESIEGGWERKIAFLDAEDNVLTLKREKGVRVTDGEVEIIKGKGMPLLDEHQDHNDDYGDLFIQYKILVAGGKAQKLSHEKDEL</sequence>
<dbReference type="HOGENOM" id="CLU_017633_0_2_1"/>
<evidence type="ECO:0000256" key="3">
    <source>
        <dbReference type="ARBA" id="ARBA00022771"/>
    </source>
</evidence>
<dbReference type="InterPro" id="IPR001305">
    <property type="entry name" value="HSP_DnaJ_Cys-rich_dom"/>
</dbReference>
<evidence type="ECO:0000313" key="11">
    <source>
        <dbReference type="Proteomes" id="UP000002258"/>
    </source>
</evidence>